<dbReference type="EMBL" id="VSSQ01109626">
    <property type="protein sequence ID" value="MPN47830.1"/>
    <property type="molecule type" value="Genomic_DNA"/>
</dbReference>
<evidence type="ECO:0000313" key="1">
    <source>
        <dbReference type="EMBL" id="MPN47830.1"/>
    </source>
</evidence>
<dbReference type="AlphaFoldDB" id="A0A645I9Q3"/>
<protein>
    <submittedName>
        <fullName evidence="1">Uncharacterized protein</fullName>
    </submittedName>
</protein>
<gene>
    <name evidence="1" type="ORF">SDC9_195434</name>
</gene>
<proteinExistence type="predicted"/>
<reference evidence="1" key="1">
    <citation type="submission" date="2019-08" db="EMBL/GenBank/DDBJ databases">
        <authorList>
            <person name="Kucharzyk K."/>
            <person name="Murdoch R.W."/>
            <person name="Higgins S."/>
            <person name="Loffler F."/>
        </authorList>
    </citation>
    <scope>NUCLEOTIDE SEQUENCE</scope>
</reference>
<organism evidence="1">
    <name type="scientific">bioreactor metagenome</name>
    <dbReference type="NCBI Taxonomy" id="1076179"/>
    <lineage>
        <taxon>unclassified sequences</taxon>
        <taxon>metagenomes</taxon>
        <taxon>ecological metagenomes</taxon>
    </lineage>
</organism>
<accession>A0A645I9Q3</accession>
<name>A0A645I9Q3_9ZZZZ</name>
<comment type="caution">
    <text evidence="1">The sequence shown here is derived from an EMBL/GenBank/DDBJ whole genome shotgun (WGS) entry which is preliminary data.</text>
</comment>
<sequence>MTKMRIAGPAHDFRPLHPVAVIGFLNNDIRIKRLAETRPAAAAGKFIRGGKKRFAGYDIDIETFFMILIIRISERTFRRFLLGNGIL</sequence>